<dbReference type="SUPFAM" id="SSF160904">
    <property type="entry name" value="Jann2411-like"/>
    <property type="match status" value="1"/>
</dbReference>
<reference evidence="2 3" key="1">
    <citation type="submission" date="2018-02" db="EMBL/GenBank/DDBJ databases">
        <title>Genomic Encyclopedia of Archaeal and Bacterial Type Strains, Phase II (KMG-II): from individual species to whole genera.</title>
        <authorList>
            <person name="Goeker M."/>
        </authorList>
    </citation>
    <scope>NUCLEOTIDE SEQUENCE [LARGE SCALE GENOMIC DNA]</scope>
    <source>
        <strain evidence="2 3">YU 961-1</strain>
    </source>
</reference>
<dbReference type="PANTHER" id="PTHR35525:SF3">
    <property type="entry name" value="BLL6575 PROTEIN"/>
    <property type="match status" value="1"/>
</dbReference>
<accession>A0A2S6GTM6</accession>
<name>A0A2S6GTM6_9PSEU</name>
<keyword evidence="3" id="KW-1185">Reference proteome</keyword>
<dbReference type="InterPro" id="IPR021005">
    <property type="entry name" value="Znf_CGNR"/>
</dbReference>
<evidence type="ECO:0000259" key="1">
    <source>
        <dbReference type="Pfam" id="PF11706"/>
    </source>
</evidence>
<proteinExistence type="predicted"/>
<evidence type="ECO:0000313" key="3">
    <source>
        <dbReference type="Proteomes" id="UP000239203"/>
    </source>
</evidence>
<feature type="domain" description="Zinc finger CGNR" evidence="1">
    <location>
        <begin position="148"/>
        <end position="189"/>
    </location>
</feature>
<dbReference type="EMBL" id="PTIX01000005">
    <property type="protein sequence ID" value="PPK68546.1"/>
    <property type="molecule type" value="Genomic_DNA"/>
</dbReference>
<dbReference type="RefSeq" id="WP_104479001.1">
    <property type="nucleotide sequence ID" value="NZ_CP154825.1"/>
</dbReference>
<dbReference type="PANTHER" id="PTHR35525">
    <property type="entry name" value="BLL6575 PROTEIN"/>
    <property type="match status" value="1"/>
</dbReference>
<comment type="caution">
    <text evidence="2">The sequence shown here is derived from an EMBL/GenBank/DDBJ whole genome shotgun (WGS) entry which is preliminary data.</text>
</comment>
<evidence type="ECO:0000313" key="2">
    <source>
        <dbReference type="EMBL" id="PPK68546.1"/>
    </source>
</evidence>
<dbReference type="AlphaFoldDB" id="A0A2S6GTM6"/>
<protein>
    <submittedName>
        <fullName evidence="2">Putative RNA-binding Zn ribbon-like protein</fullName>
    </submittedName>
</protein>
<dbReference type="Gene3D" id="1.10.3300.10">
    <property type="entry name" value="Jann2411-like domain"/>
    <property type="match status" value="1"/>
</dbReference>
<dbReference type="InterPro" id="IPR023286">
    <property type="entry name" value="ABATE_dom_sf"/>
</dbReference>
<dbReference type="OrthoDB" id="3531194at2"/>
<dbReference type="InterPro" id="IPR010852">
    <property type="entry name" value="ABATE"/>
</dbReference>
<sequence length="191" mass="20171">MRFDSHYDGPVRAAAHLVNAVTTGQARGRAYAPPDGTALRDAVAEALRTAGAEDLTVVTAAAADRLRRAATTLRGVFAAVADDRLSEAATLVNDELVDHQVRPVLLRHDDDPTWHVHQLGTVGGLAGQWAGTCAAALSVVIGGPSADRLGVCTAPRCDRVYVDTSHNGSRRFCSTACQNRVKTAAYRARAT</sequence>
<dbReference type="Pfam" id="PF11706">
    <property type="entry name" value="zf-CGNR"/>
    <property type="match status" value="1"/>
</dbReference>
<organism evidence="2 3">
    <name type="scientific">Actinokineospora auranticolor</name>
    <dbReference type="NCBI Taxonomy" id="155976"/>
    <lineage>
        <taxon>Bacteria</taxon>
        <taxon>Bacillati</taxon>
        <taxon>Actinomycetota</taxon>
        <taxon>Actinomycetes</taxon>
        <taxon>Pseudonocardiales</taxon>
        <taxon>Pseudonocardiaceae</taxon>
        <taxon>Actinokineospora</taxon>
    </lineage>
</organism>
<dbReference type="Proteomes" id="UP000239203">
    <property type="component" value="Unassembled WGS sequence"/>
</dbReference>
<gene>
    <name evidence="2" type="ORF">CLV40_105275</name>
</gene>